<feature type="region of interest" description="Disordered" evidence="2">
    <location>
        <begin position="23"/>
        <end position="47"/>
    </location>
</feature>
<dbReference type="SMART" id="SM00220">
    <property type="entry name" value="S_TKc"/>
    <property type="match status" value="1"/>
</dbReference>
<dbReference type="InterPro" id="IPR017441">
    <property type="entry name" value="Protein_kinase_ATP_BS"/>
</dbReference>
<organism evidence="5">
    <name type="scientific">Mantoniella antarctica</name>
    <dbReference type="NCBI Taxonomy" id="81844"/>
    <lineage>
        <taxon>Eukaryota</taxon>
        <taxon>Viridiplantae</taxon>
        <taxon>Chlorophyta</taxon>
        <taxon>Mamiellophyceae</taxon>
        <taxon>Mamiellales</taxon>
        <taxon>Mamiellaceae</taxon>
        <taxon>Mantoniella</taxon>
    </lineage>
</organism>
<keyword evidence="3" id="KW-0472">Membrane</keyword>
<keyword evidence="1" id="KW-0067">ATP-binding</keyword>
<dbReference type="Pfam" id="PF00069">
    <property type="entry name" value="Pkinase"/>
    <property type="match status" value="1"/>
</dbReference>
<sequence length="644" mass="70876">MSTAMCRTQPWVSAPAPRLAPRAFAAEPLNPRPGGSRTSVRPSRRAGRSAGSVLVRASGVEQAVSDLAVGIGPICAIQNCGDQIYRSTLDVKLRGEPPPIFTPVGLSILSAIAFYLTITPGVLGGFVDYYILRPLLGQKRFTLDDFVLGQKLGEGGFGVVFKATGVADGEQYVLKRCKDYGEAEIWTNSRLMRVCPDNIAKYQGAFYAPKEKPPKEIPNQGSIWKRAANAAKQARNKVLDGSADEDDDEELLWIVWKFEGASTLADLMEDRDFPYNVEPFLFSHKGGVAVEGEPRGLKRKRKIISTIFGQVLENISKAHATGIILRDIKPENMIFDPAAGRFLLIDLGAAADLRFGFNYQPKEFILDPRFSGPEEYIMSTQTPEAPATPVALALSPALWQLNLPDRFDSYSAGVCLLQMCLPSLRPDNNLIAFRRTLEENGESLTAWRRGLPSRVTTKGEDAEGFEVLDADDRAGWELCKSLMGKTREKRSSATGARFSRFILGKNPVVSVLDNVFKRVDEEDAEDGGLLAWLVFRSARSGTNREGGFTEAQLRQFEEEGQVDNKEDASKYLGYVVTETLAKYGVGRVARTEAPGLLKANGVRKREKEKKEREREMNGGSDGDGSAFNPFKAISEGVQRLTNKD</sequence>
<evidence type="ECO:0000313" key="5">
    <source>
        <dbReference type="EMBL" id="CAD8719908.1"/>
    </source>
</evidence>
<dbReference type="PROSITE" id="PS50011">
    <property type="entry name" value="PROTEIN_KINASE_DOM"/>
    <property type="match status" value="1"/>
</dbReference>
<dbReference type="InterPro" id="IPR000719">
    <property type="entry name" value="Prot_kinase_dom"/>
</dbReference>
<dbReference type="GO" id="GO:0004672">
    <property type="term" value="F:protein kinase activity"/>
    <property type="evidence" value="ECO:0007669"/>
    <property type="project" value="InterPro"/>
</dbReference>
<dbReference type="Gene3D" id="3.30.200.20">
    <property type="entry name" value="Phosphorylase Kinase, domain 1"/>
    <property type="match status" value="1"/>
</dbReference>
<feature type="region of interest" description="Disordered" evidence="2">
    <location>
        <begin position="601"/>
        <end position="644"/>
    </location>
</feature>
<dbReference type="GO" id="GO:0005524">
    <property type="term" value="F:ATP binding"/>
    <property type="evidence" value="ECO:0007669"/>
    <property type="project" value="UniProtKB-UniRule"/>
</dbReference>
<evidence type="ECO:0000256" key="1">
    <source>
        <dbReference type="PROSITE-ProRule" id="PRU10141"/>
    </source>
</evidence>
<reference evidence="5" key="1">
    <citation type="submission" date="2021-01" db="EMBL/GenBank/DDBJ databases">
        <authorList>
            <person name="Corre E."/>
            <person name="Pelletier E."/>
            <person name="Niang G."/>
            <person name="Scheremetjew M."/>
            <person name="Finn R."/>
            <person name="Kale V."/>
            <person name="Holt S."/>
            <person name="Cochrane G."/>
            <person name="Meng A."/>
            <person name="Brown T."/>
            <person name="Cohen L."/>
        </authorList>
    </citation>
    <scope>NUCLEOTIDE SEQUENCE</scope>
    <source>
        <strain evidence="5">SL-175</strain>
    </source>
</reference>
<dbReference type="EMBL" id="HBFC01032288">
    <property type="protein sequence ID" value="CAD8719908.1"/>
    <property type="molecule type" value="Transcribed_RNA"/>
</dbReference>
<keyword evidence="3" id="KW-1133">Transmembrane helix</keyword>
<protein>
    <recommendedName>
        <fullName evidence="4">Protein kinase domain-containing protein</fullName>
    </recommendedName>
</protein>
<evidence type="ECO:0000256" key="3">
    <source>
        <dbReference type="SAM" id="Phobius"/>
    </source>
</evidence>
<dbReference type="SUPFAM" id="SSF56112">
    <property type="entry name" value="Protein kinase-like (PK-like)"/>
    <property type="match status" value="1"/>
</dbReference>
<dbReference type="PROSITE" id="PS00107">
    <property type="entry name" value="PROTEIN_KINASE_ATP"/>
    <property type="match status" value="1"/>
</dbReference>
<accession>A0A7S0SXZ7</accession>
<dbReference type="PANTHER" id="PTHR46699">
    <property type="entry name" value="SERINE/THREONINE-PROTEIN KINASE STN8, CHLOROPLASTIC-RELATED"/>
    <property type="match status" value="1"/>
</dbReference>
<dbReference type="Gene3D" id="1.10.510.10">
    <property type="entry name" value="Transferase(Phosphotransferase) domain 1"/>
    <property type="match status" value="1"/>
</dbReference>
<feature type="transmembrane region" description="Helical" evidence="3">
    <location>
        <begin position="108"/>
        <end position="132"/>
    </location>
</feature>
<keyword evidence="3" id="KW-0812">Transmembrane</keyword>
<feature type="compositionally biased region" description="Basic and acidic residues" evidence="2">
    <location>
        <begin position="603"/>
        <end position="616"/>
    </location>
</feature>
<dbReference type="PANTHER" id="PTHR46699:SF4">
    <property type="entry name" value="SERINE_THREONINE-PROTEIN KINASE STN7, CHLOROPLASTIC"/>
    <property type="match status" value="1"/>
</dbReference>
<evidence type="ECO:0000256" key="2">
    <source>
        <dbReference type="SAM" id="MobiDB-lite"/>
    </source>
</evidence>
<gene>
    <name evidence="5" type="ORF">MANT1106_LOCUS19120</name>
</gene>
<feature type="domain" description="Protein kinase" evidence="4">
    <location>
        <begin position="146"/>
        <end position="502"/>
    </location>
</feature>
<dbReference type="AlphaFoldDB" id="A0A7S0SXZ7"/>
<name>A0A7S0SXZ7_9CHLO</name>
<keyword evidence="1" id="KW-0547">Nucleotide-binding</keyword>
<feature type="binding site" evidence="1">
    <location>
        <position position="175"/>
    </location>
    <ligand>
        <name>ATP</name>
        <dbReference type="ChEBI" id="CHEBI:30616"/>
    </ligand>
</feature>
<evidence type="ECO:0000259" key="4">
    <source>
        <dbReference type="PROSITE" id="PS50011"/>
    </source>
</evidence>
<dbReference type="InterPro" id="IPR011009">
    <property type="entry name" value="Kinase-like_dom_sf"/>
</dbReference>
<proteinExistence type="predicted"/>